<reference evidence="2 3" key="1">
    <citation type="journal article" date="2019" name="Nat. Med.">
        <title>A library of human gut bacterial isolates paired with longitudinal multiomics data enables mechanistic microbiome research.</title>
        <authorList>
            <person name="Poyet M."/>
            <person name="Groussin M."/>
            <person name="Gibbons S.M."/>
            <person name="Avila-Pacheco J."/>
            <person name="Jiang X."/>
            <person name="Kearney S.M."/>
            <person name="Perrotta A.R."/>
            <person name="Berdy B."/>
            <person name="Zhao S."/>
            <person name="Lieberman T.D."/>
            <person name="Swanson P.K."/>
            <person name="Smith M."/>
            <person name="Roesemann S."/>
            <person name="Alexander J.E."/>
            <person name="Rich S.A."/>
            <person name="Livny J."/>
            <person name="Vlamakis H."/>
            <person name="Clish C."/>
            <person name="Bullock K."/>
            <person name="Deik A."/>
            <person name="Scott J."/>
            <person name="Pierce K.A."/>
            <person name="Xavier R.J."/>
            <person name="Alm E.J."/>
        </authorList>
    </citation>
    <scope>NUCLEOTIDE SEQUENCE [LARGE SCALE GENOMIC DNA]</scope>
    <source>
        <strain evidence="2 3">BIOML-A7</strain>
    </source>
</reference>
<dbReference type="AlphaFoldDB" id="A0A6I3QKS9"/>
<sequence>MKNQTKKVLQKTGVILAMVMLFTMLAVPAWATSESNSGGDTTVPGVGAPYVSAYTVTDAAGNELQRIEEGQKCRIIIAVVDPRIKVDTSSSVSVENQKEAWLTPSGGTPLAANVKVTSTASFASPSLGDISTTTFTADKITSNGLEYAIILNDITYLGGDNKLSLDLSYNNYALQLSTITQPISQCVGSSTEGAKASALVVTSASYGGGSINAGSDFALTVDVLASGGTVGAENVAVNLALPEQITVASGSTNIFVGNMKPGASTQVTFQLNASAVANGGSYNITVNVSGNSASDSAALTAQMPVTVPIVQPERFEISRTDFPEYLSMGEEGYASVSFVNKGKGIIYNVSAEITGDGITTTEGNQFIGNIAAGTESSADFTIQTANAGTLNGLLTVTYEDEKGNAKTLTKEFSMTVEEMQMGGDDTMGGGMDTMVPMEPEPTGVPVWVWIVVGVGVVAAVVVVLVVLKKKKAKRRAAQLMEDDDEDI</sequence>
<dbReference type="EMBL" id="WMZR01000003">
    <property type="protein sequence ID" value="MTS50463.1"/>
    <property type="molecule type" value="Genomic_DNA"/>
</dbReference>
<evidence type="ECO:0000313" key="3">
    <source>
        <dbReference type="Proteomes" id="UP000449193"/>
    </source>
</evidence>
<evidence type="ECO:0000313" key="2">
    <source>
        <dbReference type="EMBL" id="MTS50463.1"/>
    </source>
</evidence>
<gene>
    <name evidence="2" type="ORF">GMD52_02770</name>
</gene>
<name>A0A6I3QKS9_9FIRM</name>
<dbReference type="PANTHER" id="PTHR35902">
    <property type="entry name" value="S-LAYER DOMAIN-LIKE PROTEIN-RELATED"/>
    <property type="match status" value="1"/>
</dbReference>
<dbReference type="PANTHER" id="PTHR35902:SF3">
    <property type="entry name" value="NPCBM-ASSOCIATED, NEW3 DOMAIN OF ALPHA-GALACTOSIDASE"/>
    <property type="match status" value="1"/>
</dbReference>
<protein>
    <recommendedName>
        <fullName evidence="1">Alpha-galactosidase NEW3 domain-containing protein</fullName>
    </recommendedName>
</protein>
<accession>A0A6I3QKS9</accession>
<dbReference type="InterPro" id="IPR018905">
    <property type="entry name" value="A-galactase_NEW3"/>
</dbReference>
<feature type="domain" description="Alpha-galactosidase NEW3" evidence="1">
    <location>
        <begin position="212"/>
        <end position="289"/>
    </location>
</feature>
<comment type="caution">
    <text evidence="2">The sequence shown here is derived from an EMBL/GenBank/DDBJ whole genome shotgun (WGS) entry which is preliminary data.</text>
</comment>
<proteinExistence type="predicted"/>
<evidence type="ECO:0000259" key="1">
    <source>
        <dbReference type="Pfam" id="PF10633"/>
    </source>
</evidence>
<organism evidence="2 3">
    <name type="scientific">Ruthenibacterium lactatiformans</name>
    <dbReference type="NCBI Taxonomy" id="1550024"/>
    <lineage>
        <taxon>Bacteria</taxon>
        <taxon>Bacillati</taxon>
        <taxon>Bacillota</taxon>
        <taxon>Clostridia</taxon>
        <taxon>Eubacteriales</taxon>
        <taxon>Oscillospiraceae</taxon>
        <taxon>Ruthenibacterium</taxon>
    </lineage>
</organism>
<dbReference type="RefSeq" id="WP_155200917.1">
    <property type="nucleotide sequence ID" value="NZ_CAUFPO010000007.1"/>
</dbReference>
<dbReference type="Pfam" id="PF10633">
    <property type="entry name" value="NPCBM_assoc"/>
    <property type="match status" value="1"/>
</dbReference>
<dbReference type="Proteomes" id="UP000449193">
    <property type="component" value="Unassembled WGS sequence"/>
</dbReference>